<dbReference type="Proteomes" id="UP000199766">
    <property type="component" value="Unassembled WGS sequence"/>
</dbReference>
<organism evidence="3 4">
    <name type="scientific">Giesbergeria anulus</name>
    <dbReference type="NCBI Taxonomy" id="180197"/>
    <lineage>
        <taxon>Bacteria</taxon>
        <taxon>Pseudomonadati</taxon>
        <taxon>Pseudomonadota</taxon>
        <taxon>Betaproteobacteria</taxon>
        <taxon>Burkholderiales</taxon>
        <taxon>Comamonadaceae</taxon>
        <taxon>Giesbergeria</taxon>
    </lineage>
</organism>
<keyword evidence="4" id="KW-1185">Reference proteome</keyword>
<dbReference type="STRING" id="180197.SAMN02982919_03220"/>
<dbReference type="Gene3D" id="3.40.50.620">
    <property type="entry name" value="HUPs"/>
    <property type="match status" value="1"/>
</dbReference>
<dbReference type="OrthoDB" id="5295044at2"/>
<protein>
    <submittedName>
        <fullName evidence="3">Nucleotide-binding universal stress protein, UspA family</fullName>
    </submittedName>
</protein>
<name>A0A1H9SUK8_9BURK</name>
<evidence type="ECO:0000313" key="4">
    <source>
        <dbReference type="Proteomes" id="UP000199766"/>
    </source>
</evidence>
<comment type="similarity">
    <text evidence="1">Belongs to the universal stress protein A family.</text>
</comment>
<dbReference type="PANTHER" id="PTHR46268">
    <property type="entry name" value="STRESS RESPONSE PROTEIN NHAX"/>
    <property type="match status" value="1"/>
</dbReference>
<dbReference type="InterPro" id="IPR006016">
    <property type="entry name" value="UspA"/>
</dbReference>
<gene>
    <name evidence="3" type="ORF">SAMN02982919_03220</name>
</gene>
<dbReference type="CDD" id="cd00293">
    <property type="entry name" value="USP-like"/>
    <property type="match status" value="1"/>
</dbReference>
<dbReference type="PRINTS" id="PR01438">
    <property type="entry name" value="UNVRSLSTRESS"/>
</dbReference>
<dbReference type="PANTHER" id="PTHR46268:SF15">
    <property type="entry name" value="UNIVERSAL STRESS PROTEIN HP_0031"/>
    <property type="match status" value="1"/>
</dbReference>
<evidence type="ECO:0000256" key="1">
    <source>
        <dbReference type="ARBA" id="ARBA00008791"/>
    </source>
</evidence>
<dbReference type="InterPro" id="IPR014729">
    <property type="entry name" value="Rossmann-like_a/b/a_fold"/>
</dbReference>
<dbReference type="Pfam" id="PF00582">
    <property type="entry name" value="Usp"/>
    <property type="match status" value="1"/>
</dbReference>
<accession>A0A1H9SUK8</accession>
<sequence length="147" mass="15595">MYRHLFVPVDGSELSHRAMDGSIALAAQLGARITGFVVEPDVPVAVGSQNADTFISGIKKHEAKNAAHAQALLGQFEERAKAAGVEFTGLSVTAYGVDHTIVEEADKAGCDMIVMVTHGRGPVGEFLFGSHTKKVIAQSKLPVFVLH</sequence>
<feature type="domain" description="UspA" evidence="2">
    <location>
        <begin position="1"/>
        <end position="146"/>
    </location>
</feature>
<evidence type="ECO:0000313" key="3">
    <source>
        <dbReference type="EMBL" id="SER88083.1"/>
    </source>
</evidence>
<dbReference type="SUPFAM" id="SSF52402">
    <property type="entry name" value="Adenine nucleotide alpha hydrolases-like"/>
    <property type="match status" value="1"/>
</dbReference>
<evidence type="ECO:0000259" key="2">
    <source>
        <dbReference type="Pfam" id="PF00582"/>
    </source>
</evidence>
<dbReference type="AlphaFoldDB" id="A0A1H9SUK8"/>
<dbReference type="EMBL" id="FOGD01000023">
    <property type="protein sequence ID" value="SER88083.1"/>
    <property type="molecule type" value="Genomic_DNA"/>
</dbReference>
<dbReference type="InterPro" id="IPR006015">
    <property type="entry name" value="Universal_stress_UspA"/>
</dbReference>
<reference evidence="3 4" key="1">
    <citation type="submission" date="2016-10" db="EMBL/GenBank/DDBJ databases">
        <authorList>
            <person name="de Groot N.N."/>
        </authorList>
    </citation>
    <scope>NUCLEOTIDE SEQUENCE [LARGE SCALE GENOMIC DNA]</scope>
    <source>
        <strain evidence="3 4">ATCC 35958</strain>
    </source>
</reference>
<dbReference type="RefSeq" id="WP_091459378.1">
    <property type="nucleotide sequence ID" value="NZ_FOGD01000023.1"/>
</dbReference>
<proteinExistence type="inferred from homology"/>